<evidence type="ECO:0000313" key="3">
    <source>
        <dbReference type="Proteomes" id="UP000006727"/>
    </source>
</evidence>
<dbReference type="Proteomes" id="UP000006727">
    <property type="component" value="Chromosome 1"/>
</dbReference>
<sequence>MEWRSAIGQHARVFKWQQGGAQDICILKVVRSRGPLRPGEMTPSKLLSESTLGRSIEIKNQVRNVMTTLVQDWINAHRKEQSSR</sequence>
<dbReference type="EMBL" id="ABEU02000001">
    <property type="protein sequence ID" value="PNR62844.1"/>
    <property type="molecule type" value="Genomic_DNA"/>
</dbReference>
<dbReference type="InParanoid" id="A0A2K1L9Z4"/>
<organism evidence="1">
    <name type="scientific">Physcomitrium patens</name>
    <name type="common">Spreading-leaved earth moss</name>
    <name type="synonym">Physcomitrella patens</name>
    <dbReference type="NCBI Taxonomy" id="3218"/>
    <lineage>
        <taxon>Eukaryota</taxon>
        <taxon>Viridiplantae</taxon>
        <taxon>Streptophyta</taxon>
        <taxon>Embryophyta</taxon>
        <taxon>Bryophyta</taxon>
        <taxon>Bryophytina</taxon>
        <taxon>Bryopsida</taxon>
        <taxon>Funariidae</taxon>
        <taxon>Funariales</taxon>
        <taxon>Funariaceae</taxon>
        <taxon>Physcomitrium</taxon>
    </lineage>
</organism>
<dbReference type="AlphaFoldDB" id="A0A2K1L9Z4"/>
<gene>
    <name evidence="1" type="ORF">PHYPA_001268</name>
</gene>
<dbReference type="Gramene" id="Pp3c1_27930V3.2">
    <property type="protein sequence ID" value="PAC:32970902.CDS.1"/>
    <property type="gene ID" value="Pp3c1_27930"/>
</dbReference>
<accession>A0A2K1L9Z4</accession>
<dbReference type="Gramene" id="Pp3c1_27930V3.1">
    <property type="protein sequence ID" value="PAC:32970901.CDS.1"/>
    <property type="gene ID" value="Pp3c1_27930"/>
</dbReference>
<reference evidence="1 3" key="1">
    <citation type="journal article" date="2008" name="Science">
        <title>The Physcomitrella genome reveals evolutionary insights into the conquest of land by plants.</title>
        <authorList>
            <person name="Rensing S."/>
            <person name="Lang D."/>
            <person name="Zimmer A."/>
            <person name="Terry A."/>
            <person name="Salamov A."/>
            <person name="Shapiro H."/>
            <person name="Nishiyama T."/>
            <person name="Perroud P.-F."/>
            <person name="Lindquist E."/>
            <person name="Kamisugi Y."/>
            <person name="Tanahashi T."/>
            <person name="Sakakibara K."/>
            <person name="Fujita T."/>
            <person name="Oishi K."/>
            <person name="Shin-I T."/>
            <person name="Kuroki Y."/>
            <person name="Toyoda A."/>
            <person name="Suzuki Y."/>
            <person name="Hashimoto A."/>
            <person name="Yamaguchi K."/>
            <person name="Sugano A."/>
            <person name="Kohara Y."/>
            <person name="Fujiyama A."/>
            <person name="Anterola A."/>
            <person name="Aoki S."/>
            <person name="Ashton N."/>
            <person name="Barbazuk W.B."/>
            <person name="Barker E."/>
            <person name="Bennetzen J."/>
            <person name="Bezanilla M."/>
            <person name="Blankenship R."/>
            <person name="Cho S.H."/>
            <person name="Dutcher S."/>
            <person name="Estelle M."/>
            <person name="Fawcett J.A."/>
            <person name="Gundlach H."/>
            <person name="Hanada K."/>
            <person name="Heyl A."/>
            <person name="Hicks K.A."/>
            <person name="Hugh J."/>
            <person name="Lohr M."/>
            <person name="Mayer K."/>
            <person name="Melkozernov A."/>
            <person name="Murata T."/>
            <person name="Nelson D."/>
            <person name="Pils B."/>
            <person name="Prigge M."/>
            <person name="Reiss B."/>
            <person name="Renner T."/>
            <person name="Rombauts S."/>
            <person name="Rushton P."/>
            <person name="Sanderfoot A."/>
            <person name="Schween G."/>
            <person name="Shiu S.-H."/>
            <person name="Stueber K."/>
            <person name="Theodoulou F.L."/>
            <person name="Tu H."/>
            <person name="Van de Peer Y."/>
            <person name="Verrier P.J."/>
            <person name="Waters E."/>
            <person name="Wood A."/>
            <person name="Yang L."/>
            <person name="Cove D."/>
            <person name="Cuming A."/>
            <person name="Hasebe M."/>
            <person name="Lucas S."/>
            <person name="Mishler D.B."/>
            <person name="Reski R."/>
            <person name="Grigoriev I."/>
            <person name="Quatrano R.S."/>
            <person name="Boore J.L."/>
        </authorList>
    </citation>
    <scope>NUCLEOTIDE SEQUENCE [LARGE SCALE GENOMIC DNA]</scope>
    <source>
        <strain evidence="2 3">cv. Gransden 2004</strain>
    </source>
</reference>
<dbReference type="EnsemblPlants" id="Pp3c1_27930V3.1">
    <property type="protein sequence ID" value="PAC:32970901.CDS.1"/>
    <property type="gene ID" value="Pp3c1_27930"/>
</dbReference>
<keyword evidence="3" id="KW-1185">Reference proteome</keyword>
<reference evidence="2" key="3">
    <citation type="submission" date="2020-12" db="UniProtKB">
        <authorList>
            <consortium name="EnsemblPlants"/>
        </authorList>
    </citation>
    <scope>IDENTIFICATION</scope>
</reference>
<dbReference type="EnsemblPlants" id="Pp3c1_27930V3.2">
    <property type="protein sequence ID" value="PAC:32970902.CDS.1"/>
    <property type="gene ID" value="Pp3c1_27930"/>
</dbReference>
<name>A0A2K1L9Z4_PHYPA</name>
<proteinExistence type="predicted"/>
<evidence type="ECO:0000313" key="1">
    <source>
        <dbReference type="EMBL" id="PNR62844.1"/>
    </source>
</evidence>
<protein>
    <submittedName>
        <fullName evidence="1 2">Uncharacterized protein</fullName>
    </submittedName>
</protein>
<reference evidence="1 3" key="2">
    <citation type="journal article" date="2018" name="Plant J.">
        <title>The Physcomitrella patens chromosome-scale assembly reveals moss genome structure and evolution.</title>
        <authorList>
            <person name="Lang D."/>
            <person name="Ullrich K.K."/>
            <person name="Murat F."/>
            <person name="Fuchs J."/>
            <person name="Jenkins J."/>
            <person name="Haas F.B."/>
            <person name="Piednoel M."/>
            <person name="Gundlach H."/>
            <person name="Van Bel M."/>
            <person name="Meyberg R."/>
            <person name="Vives C."/>
            <person name="Morata J."/>
            <person name="Symeonidi A."/>
            <person name="Hiss M."/>
            <person name="Muchero W."/>
            <person name="Kamisugi Y."/>
            <person name="Saleh O."/>
            <person name="Blanc G."/>
            <person name="Decker E.L."/>
            <person name="van Gessel N."/>
            <person name="Grimwood J."/>
            <person name="Hayes R.D."/>
            <person name="Graham S.W."/>
            <person name="Gunter L.E."/>
            <person name="McDaniel S.F."/>
            <person name="Hoernstein S.N.W."/>
            <person name="Larsson A."/>
            <person name="Li F.W."/>
            <person name="Perroud P.F."/>
            <person name="Phillips J."/>
            <person name="Ranjan P."/>
            <person name="Rokshar D.S."/>
            <person name="Rothfels C.J."/>
            <person name="Schneider L."/>
            <person name="Shu S."/>
            <person name="Stevenson D.W."/>
            <person name="Thummler F."/>
            <person name="Tillich M."/>
            <person name="Villarreal Aguilar J.C."/>
            <person name="Widiez T."/>
            <person name="Wong G.K."/>
            <person name="Wymore A."/>
            <person name="Zhang Y."/>
            <person name="Zimmer A.D."/>
            <person name="Quatrano R.S."/>
            <person name="Mayer K.F.X."/>
            <person name="Goodstein D."/>
            <person name="Casacuberta J.M."/>
            <person name="Vandepoele K."/>
            <person name="Reski R."/>
            <person name="Cuming A.C."/>
            <person name="Tuskan G.A."/>
            <person name="Maumus F."/>
            <person name="Salse J."/>
            <person name="Schmutz J."/>
            <person name="Rensing S.A."/>
        </authorList>
    </citation>
    <scope>NUCLEOTIDE SEQUENCE [LARGE SCALE GENOMIC DNA]</scope>
    <source>
        <strain evidence="2 3">cv. Gransden 2004</strain>
    </source>
</reference>
<evidence type="ECO:0000313" key="2">
    <source>
        <dbReference type="EnsemblPlants" id="PAC:32970901.CDS.1"/>
    </source>
</evidence>